<feature type="transmembrane region" description="Helical" evidence="1">
    <location>
        <begin position="68"/>
        <end position="88"/>
    </location>
</feature>
<dbReference type="KEGG" id="asla:NCTC11923_02552"/>
<feature type="transmembrane region" description="Helical" evidence="1">
    <location>
        <begin position="385"/>
        <end position="403"/>
    </location>
</feature>
<dbReference type="STRING" id="1278298.GCA_000428685_00908"/>
<protein>
    <submittedName>
        <fullName evidence="2">Uncharacterized protein</fullName>
    </submittedName>
</protein>
<dbReference type="AlphaFoldDB" id="A0A3S4SRA3"/>
<keyword evidence="3" id="KW-1185">Reference proteome</keyword>
<gene>
    <name evidence="2" type="ORF">NCTC11923_02552</name>
</gene>
<evidence type="ECO:0000313" key="2">
    <source>
        <dbReference type="EMBL" id="VEG75874.1"/>
    </source>
</evidence>
<accession>A0A3S4SRA3</accession>
<keyword evidence="1" id="KW-0472">Membrane</keyword>
<feature type="transmembrane region" description="Helical" evidence="1">
    <location>
        <begin position="252"/>
        <end position="270"/>
    </location>
</feature>
<feature type="transmembrane region" description="Helical" evidence="1">
    <location>
        <begin position="481"/>
        <end position="502"/>
    </location>
</feature>
<feature type="transmembrane region" description="Helical" evidence="1">
    <location>
        <begin position="443"/>
        <end position="461"/>
    </location>
</feature>
<name>A0A3S4SRA3_9ACTO</name>
<feature type="transmembrane region" description="Helical" evidence="1">
    <location>
        <begin position="282"/>
        <end position="314"/>
    </location>
</feature>
<organism evidence="2 3">
    <name type="scientific">Actinomyces slackii</name>
    <dbReference type="NCBI Taxonomy" id="52774"/>
    <lineage>
        <taxon>Bacteria</taxon>
        <taxon>Bacillati</taxon>
        <taxon>Actinomycetota</taxon>
        <taxon>Actinomycetes</taxon>
        <taxon>Actinomycetales</taxon>
        <taxon>Actinomycetaceae</taxon>
        <taxon>Actinomyces</taxon>
    </lineage>
</organism>
<feature type="transmembrane region" description="Helical" evidence="1">
    <location>
        <begin position="195"/>
        <end position="216"/>
    </location>
</feature>
<dbReference type="RefSeq" id="WP_034514702.1">
    <property type="nucleotide sequence ID" value="NZ_CBCRWE010000026.1"/>
</dbReference>
<dbReference type="Proteomes" id="UP000276899">
    <property type="component" value="Chromosome"/>
</dbReference>
<dbReference type="EMBL" id="LR134363">
    <property type="protein sequence ID" value="VEG75874.1"/>
    <property type="molecule type" value="Genomic_DNA"/>
</dbReference>
<feature type="transmembrane region" description="Helical" evidence="1">
    <location>
        <begin position="37"/>
        <end position="56"/>
    </location>
</feature>
<feature type="transmembrane region" description="Helical" evidence="1">
    <location>
        <begin position="108"/>
        <end position="131"/>
    </location>
</feature>
<dbReference type="InterPro" id="IPR046671">
    <property type="entry name" value="DUF6541"/>
</dbReference>
<evidence type="ECO:0000313" key="3">
    <source>
        <dbReference type="Proteomes" id="UP000276899"/>
    </source>
</evidence>
<reference evidence="2 3" key="1">
    <citation type="submission" date="2018-12" db="EMBL/GenBank/DDBJ databases">
        <authorList>
            <consortium name="Pathogen Informatics"/>
        </authorList>
    </citation>
    <scope>NUCLEOTIDE SEQUENCE [LARGE SCALE GENOMIC DNA]</scope>
    <source>
        <strain evidence="2 3">NCTC11923</strain>
    </source>
</reference>
<feature type="transmembrane region" description="Helical" evidence="1">
    <location>
        <begin position="410"/>
        <end position="431"/>
    </location>
</feature>
<proteinExistence type="predicted"/>
<dbReference type="Pfam" id="PF20176">
    <property type="entry name" value="DUF6541"/>
    <property type="match status" value="1"/>
</dbReference>
<sequence>MLEWIGALTLAVLLLAVLVLPGSLVLGALGVRTDMALAAGPGVSIIVITASTVALARVGVPWNGVSSALILGGISAISAIGMVGRVPGAVGVARHARLHRAEHWLRLVMGHAAPIVLGILLTALPQLIILARVLRSPAAVLQNHDAMFHLNYIAQIMTFGNASPFGSSWWINGGSYYPNLWHAVAALHSGTQPTVAFNVMAIMVSALLAPLGCIVLARSLGGGPLAQILAGAAGSGTAWFPGYMLYLHAQAPTALAIALIPFSLAAAILWRRDAASTPIRGALAVVASVVGTGIAHAGAGQLLVVVSAVGAVVWSLRGRASWLQHRPWGPWVRFLPAVGGAAALALMVSSSMLRLMGDFPQLVLPVGQTALRALTLAPMEADGGALAHAPLAVLALIGLVLLVRRGQWAMVTVWAGIVALDIITALPRGWWRALVGAWWNDEHRIKAVLVVLAGVLAAYAADRLMRMCLALVRQRSVARRFLAVGAAVLVVVPLVVSTAGSLRLEAHWARLGYDPDSLIHAPWVTDEEVEFIRRVARELPDDAVVYGYPGSGSGLMPVLTGTRSVHRALGKGGPSGTSAYMIEHFDQIATDPKVCELIRQTGGTPVYYADQDVDDYVVSAEYPGYDQVDTSQGFSLIDAQGTASVWLITACD</sequence>
<feature type="transmembrane region" description="Helical" evidence="1">
    <location>
        <begin position="334"/>
        <end position="355"/>
    </location>
</feature>
<evidence type="ECO:0000256" key="1">
    <source>
        <dbReference type="SAM" id="Phobius"/>
    </source>
</evidence>
<keyword evidence="1" id="KW-1133">Transmembrane helix</keyword>
<feature type="transmembrane region" description="Helical" evidence="1">
    <location>
        <begin position="152"/>
        <end position="171"/>
    </location>
</feature>
<keyword evidence="1" id="KW-0812">Transmembrane</keyword>